<dbReference type="InterPro" id="IPR013819">
    <property type="entry name" value="LipOase_C"/>
</dbReference>
<dbReference type="GO" id="GO:0016702">
    <property type="term" value="F:oxidoreductase activity, acting on single donors with incorporation of molecular oxygen, incorporation of two atoms of oxygen"/>
    <property type="evidence" value="ECO:0007669"/>
    <property type="project" value="InterPro"/>
</dbReference>
<evidence type="ECO:0000313" key="1">
    <source>
        <dbReference type="EMBL" id="CAB4043338.1"/>
    </source>
</evidence>
<dbReference type="Pfam" id="PF00305">
    <property type="entry name" value="Lipoxygenase"/>
    <property type="match status" value="1"/>
</dbReference>
<dbReference type="AlphaFoldDB" id="A0A7D9M4I8"/>
<evidence type="ECO:0000313" key="2">
    <source>
        <dbReference type="Proteomes" id="UP001152795"/>
    </source>
</evidence>
<protein>
    <submittedName>
        <fullName evidence="1">Arachidonate 5-lipoxygenase-like</fullName>
    </submittedName>
</protein>
<dbReference type="SUPFAM" id="SSF48484">
    <property type="entry name" value="Lipoxigenase"/>
    <property type="match status" value="1"/>
</dbReference>
<dbReference type="Proteomes" id="UP001152795">
    <property type="component" value="Unassembled WGS sequence"/>
</dbReference>
<dbReference type="Gene3D" id="1.20.245.10">
    <property type="entry name" value="Lipoxygenase-1, Domain 5"/>
    <property type="match status" value="1"/>
</dbReference>
<dbReference type="InterPro" id="IPR000907">
    <property type="entry name" value="LipOase"/>
</dbReference>
<accession>A0A7D9M4I8</accession>
<comment type="caution">
    <text evidence="1">The sequence shown here is derived from an EMBL/GenBank/DDBJ whole genome shotgun (WGS) entry which is preliminary data.</text>
</comment>
<dbReference type="GO" id="GO:0034440">
    <property type="term" value="P:lipid oxidation"/>
    <property type="evidence" value="ECO:0007669"/>
    <property type="project" value="InterPro"/>
</dbReference>
<dbReference type="OrthoDB" id="407298at2759"/>
<keyword evidence="2" id="KW-1185">Reference proteome</keyword>
<dbReference type="PANTHER" id="PTHR11771">
    <property type="entry name" value="LIPOXYGENASE"/>
    <property type="match status" value="1"/>
</dbReference>
<dbReference type="InterPro" id="IPR036226">
    <property type="entry name" value="LipOase_C_sf"/>
</dbReference>
<dbReference type="PROSITE" id="PS51393">
    <property type="entry name" value="LIPOXYGENASE_3"/>
    <property type="match status" value="1"/>
</dbReference>
<reference evidence="1" key="1">
    <citation type="submission" date="2020-04" db="EMBL/GenBank/DDBJ databases">
        <authorList>
            <person name="Alioto T."/>
            <person name="Alioto T."/>
            <person name="Gomez Garrido J."/>
        </authorList>
    </citation>
    <scope>NUCLEOTIDE SEQUENCE</scope>
    <source>
        <strain evidence="1">A484AB</strain>
    </source>
</reference>
<organism evidence="1 2">
    <name type="scientific">Paramuricea clavata</name>
    <name type="common">Red gorgonian</name>
    <name type="synonym">Violescent sea-whip</name>
    <dbReference type="NCBI Taxonomy" id="317549"/>
    <lineage>
        <taxon>Eukaryota</taxon>
        <taxon>Metazoa</taxon>
        <taxon>Cnidaria</taxon>
        <taxon>Anthozoa</taxon>
        <taxon>Octocorallia</taxon>
        <taxon>Malacalcyonacea</taxon>
        <taxon>Plexauridae</taxon>
        <taxon>Paramuricea</taxon>
    </lineage>
</organism>
<proteinExistence type="predicted"/>
<sequence>MSNVFLVIKQVDDYDALPYYPYRDDAILLHHVIWDYVREVLEGHYDTPQKLVKDWEIQEWGKMLVDEGEGLGIKGVPGDGSFTDLEDLIQTVTSVIFICSVGHAASNFGQYDDYAFPPNYPAILRGNPPTDK</sequence>
<gene>
    <name evidence="1" type="ORF">PACLA_8A089755</name>
</gene>
<name>A0A7D9M4I8_PARCT</name>
<dbReference type="GO" id="GO:0046872">
    <property type="term" value="F:metal ion binding"/>
    <property type="evidence" value="ECO:0007669"/>
    <property type="project" value="InterPro"/>
</dbReference>
<feature type="non-terminal residue" evidence="1">
    <location>
        <position position="132"/>
    </location>
</feature>
<dbReference type="EMBL" id="CACRXK020032124">
    <property type="protein sequence ID" value="CAB4043338.1"/>
    <property type="molecule type" value="Genomic_DNA"/>
</dbReference>